<dbReference type="GO" id="GO:0000032">
    <property type="term" value="P:cell wall mannoprotein biosynthetic process"/>
    <property type="evidence" value="ECO:0007669"/>
    <property type="project" value="TreeGrafter"/>
</dbReference>
<dbReference type="GO" id="GO:0006487">
    <property type="term" value="P:protein N-linked glycosylation"/>
    <property type="evidence" value="ECO:0007669"/>
    <property type="project" value="TreeGrafter"/>
</dbReference>
<evidence type="ECO:0000313" key="10">
    <source>
        <dbReference type="Proteomes" id="UP000094801"/>
    </source>
</evidence>
<feature type="transmembrane region" description="Helical" evidence="8">
    <location>
        <begin position="20"/>
        <end position="40"/>
    </location>
</feature>
<evidence type="ECO:0000256" key="6">
    <source>
        <dbReference type="ARBA" id="ARBA00023136"/>
    </source>
</evidence>
<gene>
    <name evidence="9" type="ORF">CANARDRAFT_21340</name>
</gene>
<evidence type="ECO:0000256" key="7">
    <source>
        <dbReference type="ARBA" id="ARBA00037964"/>
    </source>
</evidence>
<comment type="similarity">
    <text evidence="7">Belongs to the ANP1/MMN9/VAN1 family.</text>
</comment>
<evidence type="ECO:0000313" key="9">
    <source>
        <dbReference type="EMBL" id="ODV87381.1"/>
    </source>
</evidence>
<keyword evidence="2 8" id="KW-0812">Transmembrane</keyword>
<reference evidence="10" key="1">
    <citation type="submission" date="2016-04" db="EMBL/GenBank/DDBJ databases">
        <title>Comparative genomics of biotechnologically important yeasts.</title>
        <authorList>
            <consortium name="DOE Joint Genome Institute"/>
            <person name="Riley R."/>
            <person name="Haridas S."/>
            <person name="Wolfe K.H."/>
            <person name="Lopes M.R."/>
            <person name="Hittinger C.T."/>
            <person name="Goker M."/>
            <person name="Salamov A."/>
            <person name="Wisecaver J."/>
            <person name="Long T.M."/>
            <person name="Aerts A.L."/>
            <person name="Barry K."/>
            <person name="Choi C."/>
            <person name="Clum A."/>
            <person name="Coughlan A.Y."/>
            <person name="Deshpande S."/>
            <person name="Douglass A.P."/>
            <person name="Hanson S.J."/>
            <person name="Klenk H.-P."/>
            <person name="Labutti K."/>
            <person name="Lapidus A."/>
            <person name="Lindquist E."/>
            <person name="Lipzen A."/>
            <person name="Meier-Kolthoff J.P."/>
            <person name="Ohm R.A."/>
            <person name="Otillar R.P."/>
            <person name="Pangilinan J."/>
            <person name="Peng Y."/>
            <person name="Rokas A."/>
            <person name="Rosa C.A."/>
            <person name="Scheuner C."/>
            <person name="Sibirny A.A."/>
            <person name="Slot J.C."/>
            <person name="Stielow J.B."/>
            <person name="Sun H."/>
            <person name="Kurtzman C.P."/>
            <person name="Blackwell M."/>
            <person name="Grigoriev I.V."/>
            <person name="Jeffries T.W."/>
        </authorList>
    </citation>
    <scope>NUCLEOTIDE SEQUENCE [LARGE SCALE GENOMIC DNA]</scope>
    <source>
        <strain evidence="10">NRRL YB-2248</strain>
    </source>
</reference>
<evidence type="ECO:0000256" key="3">
    <source>
        <dbReference type="ARBA" id="ARBA00022968"/>
    </source>
</evidence>
<dbReference type="FunFam" id="3.90.550.10:FF:000017">
    <property type="entry name" value="Mannan polymerase II complex ANP1 subunit"/>
    <property type="match status" value="1"/>
</dbReference>
<dbReference type="GO" id="GO:0000136">
    <property type="term" value="C:mannan polymerase complex"/>
    <property type="evidence" value="ECO:0007669"/>
    <property type="project" value="TreeGrafter"/>
</dbReference>
<accession>A0A1E4T6P6</accession>
<evidence type="ECO:0000256" key="2">
    <source>
        <dbReference type="ARBA" id="ARBA00022692"/>
    </source>
</evidence>
<keyword evidence="10" id="KW-1185">Reference proteome</keyword>
<keyword evidence="3" id="KW-0735">Signal-anchor</keyword>
<comment type="subcellular location">
    <subcellularLocation>
        <location evidence="1">Golgi apparatus membrane</location>
        <topology evidence="1">Single-pass type II membrane protein</topology>
    </subcellularLocation>
</comment>
<keyword evidence="9" id="KW-0808">Transferase</keyword>
<proteinExistence type="inferred from homology"/>
<keyword evidence="4 8" id="KW-1133">Transmembrane helix</keyword>
<evidence type="ECO:0000256" key="5">
    <source>
        <dbReference type="ARBA" id="ARBA00023034"/>
    </source>
</evidence>
<name>A0A1E4T6P6_9ASCO</name>
<dbReference type="GO" id="GO:0000009">
    <property type="term" value="F:alpha-1,6-mannosyltransferase activity"/>
    <property type="evidence" value="ECO:0007669"/>
    <property type="project" value="TreeGrafter"/>
</dbReference>
<dbReference type="OrthoDB" id="2405412at2759"/>
<dbReference type="PANTHER" id="PTHR43083">
    <property type="entry name" value="MANNAN POLYMERASE II"/>
    <property type="match status" value="1"/>
</dbReference>
<dbReference type="Proteomes" id="UP000094801">
    <property type="component" value="Unassembled WGS sequence"/>
</dbReference>
<dbReference type="STRING" id="983967.A0A1E4T6P6"/>
<dbReference type="InterPro" id="IPR029044">
    <property type="entry name" value="Nucleotide-diphossugar_trans"/>
</dbReference>
<dbReference type="AlphaFoldDB" id="A0A1E4T6P6"/>
<dbReference type="InterPro" id="IPR052086">
    <property type="entry name" value="Mannan_Polymerase_Subunit"/>
</dbReference>
<dbReference type="PANTHER" id="PTHR43083:SF6">
    <property type="entry name" value="MANNAN POLYMERASE COMPLEXES SUBUNIT MNN9"/>
    <property type="match status" value="1"/>
</dbReference>
<dbReference type="SUPFAM" id="SSF53448">
    <property type="entry name" value="Nucleotide-diphospho-sugar transferases"/>
    <property type="match status" value="1"/>
</dbReference>
<evidence type="ECO:0000256" key="1">
    <source>
        <dbReference type="ARBA" id="ARBA00004323"/>
    </source>
</evidence>
<dbReference type="Pfam" id="PF03452">
    <property type="entry name" value="Anp1"/>
    <property type="match status" value="1"/>
</dbReference>
<dbReference type="Gene3D" id="3.90.550.10">
    <property type="entry name" value="Spore Coat Polysaccharide Biosynthesis Protein SpsA, Chain A"/>
    <property type="match status" value="1"/>
</dbReference>
<sequence length="367" mass="42181">MAILKHPLVGQIRRKPAKYIAPFIGLVVLFYLVFGGSSSYKKPNSPYNYKKYSKDHNDLIPRNLPADHISHYDLNKLASTPMAAYNKERVLILTPMANFLDEYWNNLLRLNYPRELIELGFIVPRTPEGDQALKKLEKAVKKIQNPENTKEAKFVKVTILRQDTESLKSQLEKDRHAFKVQKERRSQMATTRNSLLFTTIGPYTSWVLWLDADIVESPPTLIQDLVAHDKPVIAANCYQRYMNPETKEMAIRPYDFNNWIESDEGLRIASTLSDDEIIVEGYAEIATYRPLMGHFYDAAGDVNTEMQLDGVGGTCLMVKADVHRDGAMFPNFPFYHLIETEGFAKMAKRLGYEVFGLPNYLVYHFNE</sequence>
<dbReference type="EMBL" id="KV453848">
    <property type="protein sequence ID" value="ODV87381.1"/>
    <property type="molecule type" value="Genomic_DNA"/>
</dbReference>
<keyword evidence="5" id="KW-0333">Golgi apparatus</keyword>
<keyword evidence="6 8" id="KW-0472">Membrane</keyword>
<evidence type="ECO:0000256" key="4">
    <source>
        <dbReference type="ARBA" id="ARBA00022989"/>
    </source>
</evidence>
<organism evidence="9 10">
    <name type="scientific">[Candida] arabinofermentans NRRL YB-2248</name>
    <dbReference type="NCBI Taxonomy" id="983967"/>
    <lineage>
        <taxon>Eukaryota</taxon>
        <taxon>Fungi</taxon>
        <taxon>Dikarya</taxon>
        <taxon>Ascomycota</taxon>
        <taxon>Saccharomycotina</taxon>
        <taxon>Pichiomycetes</taxon>
        <taxon>Pichiales</taxon>
        <taxon>Pichiaceae</taxon>
        <taxon>Ogataea</taxon>
        <taxon>Ogataea/Candida clade</taxon>
    </lineage>
</organism>
<evidence type="ECO:0000256" key="8">
    <source>
        <dbReference type="SAM" id="Phobius"/>
    </source>
</evidence>
<protein>
    <submittedName>
        <fullName evidence="9">Glycosyltransferase family 62 protein</fullName>
    </submittedName>
</protein>